<proteinExistence type="inferred from homology"/>
<evidence type="ECO:0000259" key="9">
    <source>
        <dbReference type="Pfam" id="PF03648"/>
    </source>
</evidence>
<dbReference type="Pfam" id="PF07477">
    <property type="entry name" value="Glyco_hydro_67C"/>
    <property type="match status" value="1"/>
</dbReference>
<evidence type="ECO:0000256" key="6">
    <source>
        <dbReference type="ARBA" id="ARBA00023326"/>
    </source>
</evidence>
<dbReference type="SUPFAM" id="SSF55545">
    <property type="entry name" value="beta-N-acetylhexosaminidase-like domain"/>
    <property type="match status" value="1"/>
</dbReference>
<evidence type="ECO:0000259" key="11">
    <source>
        <dbReference type="Pfam" id="PF07488"/>
    </source>
</evidence>
<evidence type="ECO:0000256" key="1">
    <source>
        <dbReference type="ARBA" id="ARBA00008833"/>
    </source>
</evidence>
<dbReference type="STRING" id="1236989.JCM15548_13183"/>
<dbReference type="EC" id="3.2.1.131" evidence="7"/>
<evidence type="ECO:0000256" key="5">
    <source>
        <dbReference type="ARBA" id="ARBA00023295"/>
    </source>
</evidence>
<comment type="catalytic activity">
    <reaction evidence="7">
        <text>Hydrolysis of (1-&gt;2)-alpha-D-(4-O-methyl)glucuronosyl links in the main chain of hardwood xylans.</text>
        <dbReference type="EC" id="3.2.1.131"/>
    </reaction>
</comment>
<dbReference type="InterPro" id="IPR011099">
    <property type="entry name" value="Glyco_hydro_67_C"/>
</dbReference>
<dbReference type="GO" id="GO:0033939">
    <property type="term" value="F:xylan alpha-1,2-glucuronosidase activity"/>
    <property type="evidence" value="ECO:0007669"/>
    <property type="project" value="UniProtKB-EC"/>
</dbReference>
<evidence type="ECO:0000313" key="12">
    <source>
        <dbReference type="EMBL" id="GAO30868.1"/>
    </source>
</evidence>
<dbReference type="InterPro" id="IPR037054">
    <property type="entry name" value="A-glucoronidase_C_sf"/>
</dbReference>
<comment type="similarity">
    <text evidence="1 7">Belongs to the glycosyl hydrolase 67 family.</text>
</comment>
<evidence type="ECO:0000259" key="10">
    <source>
        <dbReference type="Pfam" id="PF07477"/>
    </source>
</evidence>
<comment type="subunit">
    <text evidence="7">Homodimer.</text>
</comment>
<reference evidence="12 13" key="1">
    <citation type="journal article" date="2015" name="Microbes Environ.">
        <title>Distribution and evolution of nitrogen fixation genes in the phylum bacteroidetes.</title>
        <authorList>
            <person name="Inoue J."/>
            <person name="Oshima K."/>
            <person name="Suda W."/>
            <person name="Sakamoto M."/>
            <person name="Iino T."/>
            <person name="Noda S."/>
            <person name="Hongoh Y."/>
            <person name="Hattori M."/>
            <person name="Ohkuma M."/>
        </authorList>
    </citation>
    <scope>NUCLEOTIDE SEQUENCE [LARGE SCALE GENOMIC DNA]</scope>
    <source>
        <strain evidence="12">JCM 15548</strain>
    </source>
</reference>
<dbReference type="Pfam" id="PF07488">
    <property type="entry name" value="Glyco_hydro_67M"/>
    <property type="match status" value="1"/>
</dbReference>
<name>A0A0E9M005_9BACT</name>
<evidence type="ECO:0000256" key="8">
    <source>
        <dbReference type="SAM" id="SignalP"/>
    </source>
</evidence>
<feature type="signal peptide" evidence="8">
    <location>
        <begin position="1"/>
        <end position="19"/>
    </location>
</feature>
<dbReference type="Gene3D" id="3.20.20.80">
    <property type="entry name" value="Glycosidases"/>
    <property type="match status" value="1"/>
</dbReference>
<organism evidence="12 13">
    <name type="scientific">Geofilum rubicundum JCM 15548</name>
    <dbReference type="NCBI Taxonomy" id="1236989"/>
    <lineage>
        <taxon>Bacteria</taxon>
        <taxon>Pseudomonadati</taxon>
        <taxon>Bacteroidota</taxon>
        <taxon>Bacteroidia</taxon>
        <taxon>Marinilabiliales</taxon>
        <taxon>Marinilabiliaceae</taxon>
        <taxon>Geofilum</taxon>
    </lineage>
</organism>
<protein>
    <recommendedName>
        <fullName evidence="7">Xylan alpha-1,2-glucuronidase</fullName>
        <ecNumber evidence="7">3.2.1.131</ecNumber>
    </recommendedName>
</protein>
<evidence type="ECO:0000256" key="3">
    <source>
        <dbReference type="ARBA" id="ARBA00022801"/>
    </source>
</evidence>
<evidence type="ECO:0000256" key="7">
    <source>
        <dbReference type="RuleBase" id="RU361198"/>
    </source>
</evidence>
<keyword evidence="6 7" id="KW-0624">Polysaccharide degradation</keyword>
<evidence type="ECO:0000256" key="4">
    <source>
        <dbReference type="ARBA" id="ARBA00023277"/>
    </source>
</evidence>
<dbReference type="InterPro" id="IPR011100">
    <property type="entry name" value="Glyco_hydro_67_cat"/>
</dbReference>
<dbReference type="InterPro" id="IPR005154">
    <property type="entry name" value="Glyco_hydro_67_aGlcAse_N"/>
</dbReference>
<dbReference type="PANTHER" id="PTHR39207:SF1">
    <property type="entry name" value="ALPHA-GLUCURONIDASE A"/>
    <property type="match status" value="1"/>
</dbReference>
<evidence type="ECO:0000256" key="2">
    <source>
        <dbReference type="ARBA" id="ARBA00022651"/>
    </source>
</evidence>
<dbReference type="GO" id="GO:0046559">
    <property type="term" value="F:alpha-glucuronidase activity"/>
    <property type="evidence" value="ECO:0007669"/>
    <property type="project" value="InterPro"/>
</dbReference>
<keyword evidence="8" id="KW-0732">Signal</keyword>
<dbReference type="Gene3D" id="3.30.379.10">
    <property type="entry name" value="Chitobiase/beta-hexosaminidase domain 2-like"/>
    <property type="match status" value="1"/>
</dbReference>
<feature type="domain" description="Glycosyl hydrolase family 67 catalytic" evidence="11">
    <location>
        <begin position="147"/>
        <end position="466"/>
    </location>
</feature>
<dbReference type="InterPro" id="IPR017853">
    <property type="entry name" value="GH"/>
</dbReference>
<dbReference type="InterPro" id="IPR029018">
    <property type="entry name" value="Hex-like_dom2"/>
</dbReference>
<accession>A0A0E9M005</accession>
<keyword evidence="5 7" id="KW-0326">Glycosidase</keyword>
<dbReference type="GO" id="GO:0005576">
    <property type="term" value="C:extracellular region"/>
    <property type="evidence" value="ECO:0007669"/>
    <property type="project" value="InterPro"/>
</dbReference>
<dbReference type="AlphaFoldDB" id="A0A0E9M005"/>
<dbReference type="GO" id="GO:0045493">
    <property type="term" value="P:xylan catabolic process"/>
    <property type="evidence" value="ECO:0007669"/>
    <property type="project" value="UniProtKB-KW"/>
</dbReference>
<keyword evidence="3 7" id="KW-0378">Hydrolase</keyword>
<keyword evidence="2 7" id="KW-0858">Xylan degradation</keyword>
<evidence type="ECO:0000313" key="13">
    <source>
        <dbReference type="Proteomes" id="UP000032900"/>
    </source>
</evidence>
<dbReference type="Proteomes" id="UP000032900">
    <property type="component" value="Unassembled WGS sequence"/>
</dbReference>
<keyword evidence="13" id="KW-1185">Reference proteome</keyword>
<dbReference type="SUPFAM" id="SSF51445">
    <property type="entry name" value="(Trans)glycosidases"/>
    <property type="match status" value="1"/>
</dbReference>
<feature type="domain" description="Alpha glucuronidase N-terminal" evidence="9">
    <location>
        <begin position="25"/>
        <end position="143"/>
    </location>
</feature>
<dbReference type="EMBL" id="BAZW01000032">
    <property type="protein sequence ID" value="GAO30868.1"/>
    <property type="molecule type" value="Genomic_DNA"/>
</dbReference>
<dbReference type="Pfam" id="PF03648">
    <property type="entry name" value="Glyco_hydro_67N"/>
    <property type="match status" value="1"/>
</dbReference>
<keyword evidence="4 7" id="KW-0119">Carbohydrate metabolism</keyword>
<sequence length="526" mass="58642">MKFIAWILGILWLSVSAQAETGADLWLRYQRLPSELSASYSQTIRSVQFAGSDATMAAAKDEFLAAFEGLTGKAVQQVRRPAAATLLVGTTSEKVIADLGLEDELSRAGEEGYVLRTMDVKGGSMTVVAANSSAGALYGTFALLRRMQSGQSLENLAVVESPKYDLRLLNHWDNLDGTVERGYAGHSIFWNRTEEFSELEDFYRQYARANASIGINGTAINNVNANPDVLTAEYIQQFAQLADIFRPYNIRIYMSVNFASPAVIGGLENSDPLNPDVEAWWENKVAEIYRAIPDFGGFLVKANSEGQPGPMDYGRTHQDGANMLARVLQAHEGIVMWRAFVYEPGDDDRARQAYNEFMPFDGKFEDNVIVQVKNGPIDFQPREPFSPLFGAMQKTPVMLEFQITQEYLGFSDHLAYLSTMWKEVLDADTWAKGPGSTVARTTDGTLFPQTLTAIAGVANIGRDTTWTGHHLIQSNWYAFGRLAWDHQLSSEDIADEWIKMTLSHNPAFVGPLTDMMMRSREAWWII</sequence>
<comment type="caution">
    <text evidence="12">The sequence shown here is derived from an EMBL/GenBank/DDBJ whole genome shotgun (WGS) entry which is preliminary data.</text>
</comment>
<dbReference type="Gene3D" id="3.90.1330.10">
    <property type="entry name" value="Alpha-glucuronidase, C-terminal domain"/>
    <property type="match status" value="1"/>
</dbReference>
<feature type="chain" id="PRO_5002428674" description="Xylan alpha-1,2-glucuronidase" evidence="8">
    <location>
        <begin position="20"/>
        <end position="526"/>
    </location>
</feature>
<gene>
    <name evidence="12" type="ORF">JCM15548_13183</name>
</gene>
<dbReference type="PANTHER" id="PTHR39207">
    <property type="entry name" value="ALPHA-GLUCURONIDASE A"/>
    <property type="match status" value="1"/>
</dbReference>
<feature type="domain" description="Glycosyl hydrolase family 67 C-terminal" evidence="10">
    <location>
        <begin position="467"/>
        <end position="522"/>
    </location>
</feature>